<dbReference type="InterPro" id="IPR001623">
    <property type="entry name" value="DnaJ_domain"/>
</dbReference>
<comment type="similarity">
    <text evidence="5">Belongs to the DPH4 family.</text>
</comment>
<dbReference type="GO" id="GO:0046872">
    <property type="term" value="F:metal ion binding"/>
    <property type="evidence" value="ECO:0007669"/>
    <property type="project" value="UniProtKB-KW"/>
</dbReference>
<dbReference type="OMA" id="WYHACRC"/>
<dbReference type="PROSITE" id="PS50076">
    <property type="entry name" value="DNAJ_2"/>
    <property type="match status" value="1"/>
</dbReference>
<sequence length="309" mass="33549">MLPAISRTSAEPTLYEILSLTPKRLEGQALAAQQKAIKQAYHKALLKHHPDKSSSTPPLASSNQQPRPGSSGKYSPPLFSSSSSSSSVPKSQVIYTVDQIQHAYGVLSNARQRQEYDRQLLLAAVATTSASSSAFAASSPSAAEQRHSVSTRFHTGVETVDLDDLGFDERTGVYFGPCRCGNARGFQFAEAQLEEHEDDLVLMVQCLDCSLWMRVLFDAAEDSEDDRQQQQQQQKYPQSRSDLGHMQADSAGTGHTVVANQNQGATERRSSHSVSRSGSGWKFNISFDWGISMAGSVSSATSASRGTRT</sequence>
<keyword evidence="10" id="KW-0408">Iron</keyword>
<dbReference type="Gene3D" id="1.10.287.110">
    <property type="entry name" value="DnaJ domain"/>
    <property type="match status" value="1"/>
</dbReference>
<dbReference type="Gene3D" id="3.10.660.10">
    <property type="entry name" value="DPH Zinc finger"/>
    <property type="match status" value="1"/>
</dbReference>
<dbReference type="GO" id="GO:0005634">
    <property type="term" value="C:nucleus"/>
    <property type="evidence" value="ECO:0007669"/>
    <property type="project" value="UniProtKB-SubCell"/>
</dbReference>
<keyword evidence="9" id="KW-0862">Zinc</keyword>
<dbReference type="PANTHER" id="PTHR21454">
    <property type="entry name" value="DPH3 HOMOLOG-RELATED"/>
    <property type="match status" value="1"/>
</dbReference>
<accession>A0A1W2TDG9</accession>
<feature type="region of interest" description="Disordered" evidence="12">
    <location>
        <begin position="223"/>
        <end position="250"/>
    </location>
</feature>
<evidence type="ECO:0000256" key="7">
    <source>
        <dbReference type="ARBA" id="ARBA00022490"/>
    </source>
</evidence>
<keyword evidence="11" id="KW-0539">Nucleus</keyword>
<feature type="compositionally biased region" description="Low complexity" evidence="12">
    <location>
        <begin position="70"/>
        <end position="87"/>
    </location>
</feature>
<dbReference type="InterPro" id="IPR007872">
    <property type="entry name" value="DPH_MB_dom"/>
</dbReference>
<feature type="compositionally biased region" description="Polar residues" evidence="12">
    <location>
        <begin position="53"/>
        <end position="68"/>
    </location>
</feature>
<keyword evidence="7" id="KW-0963">Cytoplasm</keyword>
<keyword evidence="16" id="KW-1185">Reference proteome</keyword>
<evidence type="ECO:0000256" key="10">
    <source>
        <dbReference type="ARBA" id="ARBA00023004"/>
    </source>
</evidence>
<feature type="region of interest" description="Disordered" evidence="12">
    <location>
        <begin position="47"/>
        <end position="87"/>
    </location>
</feature>
<dbReference type="Pfam" id="PF00226">
    <property type="entry name" value="DnaJ"/>
    <property type="match status" value="1"/>
</dbReference>
<evidence type="ECO:0000256" key="9">
    <source>
        <dbReference type="ARBA" id="ARBA00022833"/>
    </source>
</evidence>
<dbReference type="SUPFAM" id="SSF144217">
    <property type="entry name" value="CSL zinc finger"/>
    <property type="match status" value="1"/>
</dbReference>
<keyword evidence="8" id="KW-0479">Metal-binding</keyword>
<name>A0A1W2TDG9_ROSNE</name>
<dbReference type="Proteomes" id="UP000054516">
    <property type="component" value="Unassembled WGS sequence"/>
</dbReference>
<dbReference type="InterPro" id="IPR036671">
    <property type="entry name" value="DPH_MB_sf"/>
</dbReference>
<organism evidence="15">
    <name type="scientific">Rosellinia necatrix</name>
    <name type="common">White root-rot fungus</name>
    <dbReference type="NCBI Taxonomy" id="77044"/>
    <lineage>
        <taxon>Eukaryota</taxon>
        <taxon>Fungi</taxon>
        <taxon>Dikarya</taxon>
        <taxon>Ascomycota</taxon>
        <taxon>Pezizomycotina</taxon>
        <taxon>Sordariomycetes</taxon>
        <taxon>Xylariomycetidae</taxon>
        <taxon>Xylariales</taxon>
        <taxon>Xylariaceae</taxon>
        <taxon>Rosellinia</taxon>
    </lineage>
</organism>
<evidence type="ECO:0000313" key="15">
    <source>
        <dbReference type="EMBL" id="GAP86040.1"/>
    </source>
</evidence>
<protein>
    <recommendedName>
        <fullName evidence="6">Diphthamide biosynthesis protein 4</fullName>
    </recommendedName>
</protein>
<dbReference type="Pfam" id="PF05207">
    <property type="entry name" value="Zn_ribbon_CSL"/>
    <property type="match status" value="1"/>
</dbReference>
<dbReference type="InterPro" id="IPR036869">
    <property type="entry name" value="J_dom_sf"/>
</dbReference>
<evidence type="ECO:0000256" key="5">
    <source>
        <dbReference type="ARBA" id="ARBA00006169"/>
    </source>
</evidence>
<dbReference type="SMART" id="SM00271">
    <property type="entry name" value="DnaJ"/>
    <property type="match status" value="1"/>
</dbReference>
<gene>
    <name evidence="15" type="ORF">SAMD00023353_0301630</name>
</gene>
<evidence type="ECO:0000313" key="16">
    <source>
        <dbReference type="Proteomes" id="UP000054516"/>
    </source>
</evidence>
<comment type="subcellular location">
    <subcellularLocation>
        <location evidence="3">Cytoplasm</location>
    </subcellularLocation>
    <subcellularLocation>
        <location evidence="2">Nucleus</location>
    </subcellularLocation>
</comment>
<reference evidence="15" key="1">
    <citation type="submission" date="2016-03" db="EMBL/GenBank/DDBJ databases">
        <title>Draft genome sequence of Rosellinia necatrix.</title>
        <authorList>
            <person name="Kanematsu S."/>
        </authorList>
    </citation>
    <scope>NUCLEOTIDE SEQUENCE [LARGE SCALE GENOMIC DNA]</scope>
    <source>
        <strain evidence="15">W97</strain>
    </source>
</reference>
<dbReference type="OrthoDB" id="445556at2759"/>
<feature type="domain" description="J" evidence="13">
    <location>
        <begin position="13"/>
        <end position="120"/>
    </location>
</feature>
<feature type="domain" description="DPH-type MB" evidence="14">
    <location>
        <begin position="156"/>
        <end position="218"/>
    </location>
</feature>
<evidence type="ECO:0000256" key="1">
    <source>
        <dbReference type="ARBA" id="ARBA00003474"/>
    </source>
</evidence>
<dbReference type="PANTHER" id="PTHR21454:SF46">
    <property type="entry name" value="DIPHTHAMIDE BIOSYNTHESIS PROTEIN 4"/>
    <property type="match status" value="1"/>
</dbReference>
<evidence type="ECO:0000259" key="14">
    <source>
        <dbReference type="PROSITE" id="PS51074"/>
    </source>
</evidence>
<dbReference type="GO" id="GO:0017183">
    <property type="term" value="P:protein histidyl modification to diphthamide"/>
    <property type="evidence" value="ECO:0007669"/>
    <property type="project" value="UniProtKB-UniPathway"/>
</dbReference>
<dbReference type="GO" id="GO:0005737">
    <property type="term" value="C:cytoplasm"/>
    <property type="evidence" value="ECO:0007669"/>
    <property type="project" value="UniProtKB-SubCell"/>
</dbReference>
<dbReference type="InterPro" id="IPR044248">
    <property type="entry name" value="DPH3/4-like"/>
</dbReference>
<dbReference type="EMBL" id="DF977448">
    <property type="protein sequence ID" value="GAP86040.1"/>
    <property type="molecule type" value="Genomic_DNA"/>
</dbReference>
<evidence type="ECO:0000256" key="12">
    <source>
        <dbReference type="SAM" id="MobiDB-lite"/>
    </source>
</evidence>
<evidence type="ECO:0000256" key="8">
    <source>
        <dbReference type="ARBA" id="ARBA00022723"/>
    </source>
</evidence>
<proteinExistence type="inferred from homology"/>
<evidence type="ECO:0000259" key="13">
    <source>
        <dbReference type="PROSITE" id="PS50076"/>
    </source>
</evidence>
<evidence type="ECO:0000256" key="6">
    <source>
        <dbReference type="ARBA" id="ARBA00021797"/>
    </source>
</evidence>
<evidence type="ECO:0000256" key="2">
    <source>
        <dbReference type="ARBA" id="ARBA00004123"/>
    </source>
</evidence>
<dbReference type="CDD" id="cd06257">
    <property type="entry name" value="DnaJ"/>
    <property type="match status" value="1"/>
</dbReference>
<evidence type="ECO:0000256" key="4">
    <source>
        <dbReference type="ARBA" id="ARBA00005156"/>
    </source>
</evidence>
<dbReference type="PROSITE" id="PS51074">
    <property type="entry name" value="DPH_MB"/>
    <property type="match status" value="1"/>
</dbReference>
<dbReference type="AlphaFoldDB" id="A0A1W2TDG9"/>
<evidence type="ECO:0000256" key="3">
    <source>
        <dbReference type="ARBA" id="ARBA00004496"/>
    </source>
</evidence>
<comment type="pathway">
    <text evidence="4">Protein modification; peptidyl-diphthamide biosynthesis.</text>
</comment>
<dbReference type="UniPathway" id="UPA00559"/>
<dbReference type="SUPFAM" id="SSF46565">
    <property type="entry name" value="Chaperone J-domain"/>
    <property type="match status" value="1"/>
</dbReference>
<dbReference type="STRING" id="77044.A0A1W2TDG9"/>
<comment type="function">
    <text evidence="1">Required for the first step of diphthamide biosynthesis, the transfer of 3-amino-3-carboxypropyl from S-adenosyl-L-methionine to a histidine residue. Diphthamide is a post-translational modification of histidine which occurs in elongation factor 2.</text>
</comment>
<evidence type="ECO:0000256" key="11">
    <source>
        <dbReference type="ARBA" id="ARBA00023242"/>
    </source>
</evidence>